<name>A0A934QST0_9PSEU</name>
<accession>A0A934QST0</accession>
<protein>
    <recommendedName>
        <fullName evidence="1">ScoMcrA-like N-terminal head domain-containing protein</fullName>
    </recommendedName>
</protein>
<organism evidence="2 3">
    <name type="scientific">Prauserella cavernicola</name>
    <dbReference type="NCBI Taxonomy" id="2800127"/>
    <lineage>
        <taxon>Bacteria</taxon>
        <taxon>Bacillati</taxon>
        <taxon>Actinomycetota</taxon>
        <taxon>Actinomycetes</taxon>
        <taxon>Pseudonocardiales</taxon>
        <taxon>Pseudonocardiaceae</taxon>
        <taxon>Prauserella</taxon>
    </lineage>
</organism>
<dbReference type="Pfam" id="PF26345">
    <property type="entry name" value="ScoMcrA_N"/>
    <property type="match status" value="1"/>
</dbReference>
<feature type="domain" description="ScoMcrA-like N-terminal head" evidence="1">
    <location>
        <begin position="5"/>
        <end position="88"/>
    </location>
</feature>
<evidence type="ECO:0000313" key="2">
    <source>
        <dbReference type="EMBL" id="MBK1785670.1"/>
    </source>
</evidence>
<evidence type="ECO:0000259" key="1">
    <source>
        <dbReference type="Pfam" id="PF26345"/>
    </source>
</evidence>
<dbReference type="AlphaFoldDB" id="A0A934QST0"/>
<comment type="caution">
    <text evidence="2">The sequence shown here is derived from an EMBL/GenBank/DDBJ whole genome shotgun (WGS) entry which is preliminary data.</text>
</comment>
<dbReference type="EMBL" id="JAENJH010000003">
    <property type="protein sequence ID" value="MBK1785670.1"/>
    <property type="molecule type" value="Genomic_DNA"/>
</dbReference>
<reference evidence="2" key="1">
    <citation type="submission" date="2020-12" db="EMBL/GenBank/DDBJ databases">
        <title>Prauserella sp. ASG 168, a novel actinomycete isolated from cave rock.</title>
        <authorList>
            <person name="Suriyachadkun C."/>
        </authorList>
    </citation>
    <scope>NUCLEOTIDE SEQUENCE</scope>
    <source>
        <strain evidence="2">ASG 168</strain>
    </source>
</reference>
<dbReference type="InterPro" id="IPR058807">
    <property type="entry name" value="ScoMcrA_N"/>
</dbReference>
<evidence type="ECO:0000313" key="3">
    <source>
        <dbReference type="Proteomes" id="UP000635245"/>
    </source>
</evidence>
<sequence>MSMREITREAVLAAIDEHDRDPAGFNRYGFGPARTYTLVHDGREYDSKAIVGVAHGYLPDEQALSPNEFSGGLETVVALLRSLGFEVRSGRNPAWLESELVLACDLVARNTWQGIRAHEQRTIELS</sequence>
<gene>
    <name evidence="2" type="ORF">JHE00_15170</name>
</gene>
<dbReference type="Proteomes" id="UP000635245">
    <property type="component" value="Unassembled WGS sequence"/>
</dbReference>
<proteinExistence type="predicted"/>
<keyword evidence="3" id="KW-1185">Reference proteome</keyword>
<dbReference type="RefSeq" id="WP_200318702.1">
    <property type="nucleotide sequence ID" value="NZ_JAENJH010000003.1"/>
</dbReference>